<sequence>MRSWFQKVILLIVCFCITSAAVLAQQAPSLGAAHDFNVLAWSKVSDAGGSVVNASVGVANGPIAGFPPGSVKRGRHSKDAVAIAAHEDAVAAFLNASLQLPTHPLYPGNLTGKTLTPGVYSIIGDAALGGVLTIDGQFQPNATFIIRVTGNFAATSNAIIRLKSGATSKNVFFVVDNEVNISSNSDLVGNFLAEDNVMMENSRLLGRLISLKGEVNLKNSTLSLPVDLAISIRRSGGTYGPDTYGFGESITYYIRVQNNGPVNEEGIKVRDINVLGVQQGFSSTLPTTLYDPQTGVWTVGALAYGESAELTITSVINKAGINTVSAVVEGAGVDETIQNNSVVQSFCVLLSEPTPIQGPTEVCANGTYIYKAEPVSGASRYTWNVPRGWTYRLVDANDPTTIQVTVGQTDEAGFVSLKVSNVCGEGPARSLEVTPVLGVPAKPSAIEGPVSFCVSAQGLTYRVAPQPNTDKYTWQLPNGWSFVSGQGTNEIVVNASAQGGKVSVIPSNACGDGEEQELQVIINNAPPGVPAAIRGTGQGCAGKTTTYEVTPIPGITKYYWGVPADWVITSGEGTNKIVVKVGTSEGNVTVLAENSCGKGPLASLPVKPVTTVTLTPGPITGDLNSCVNAMGLVYSVQPVAQAIGYVWQVPAGWVITAGEGTNSITVNASSNGGELSVTAINDCGVSGKSAIAIVPATAKPAVPGAIAGSSFGCVKGTGTYSISAVTGATSYVWEVPVGWAITSGNGTTSINVTVGSASGNIRVKALNSCGESSFSEISVTPTAAVPAPPVAITGPLEVCQGEAGYTYSISPIAGVKSYTWSAPEGWVITSGNGTTSIKVKAGPEGGNITVAAVNDCGAGTAAVLAVSVVPSPPDKPGAITGLASVCASQKNIVYTIQPVNGATSYRWSVGVNNGWSIVSGNGTTSITVNAGAVATTIAVQAINACGVTSETQLTTVVTDGVPVKPGPITGSTVLCIGKEYTFSIQPVKDALSYKWELPAGWEPVGSTTGTTIKVITTATGGTVRVSALNSCGRGPEESLAVTPTNNAPITPGAISGSTDLCVSGEATFSIAAVTGASGYVWKVPTGTGWSILSGQNTTSIRVKVGQSAGNISVAAKNDCGEGTASTKTITISTTPPAKPGAITGDKAVCASSKLTYSIALVAGATEYVWQVPQEWVILSGQGTASISVTAGSTAGTITVVAKNGCGNNGNATLAVTPASGTAIAPGPITAPAYSFCQGATNLTYSIAAVAGATSYKWEAPQGWTIKSGQGTTSINVTAGATTGTMKVTAVNPCGEGGSQTLAVAPQSTPLVAQIEVGSGSPCAGASTTYTVKANTNIDSYLWEVPQGWTILSGQGTGTITVKTFMAGGTVKVKAKNSCGEAGIAEVRVSPVQEKPDMPTAVQGNAGVCIGATEVYTVPNASSFTAYTWEVPQGWQIISGQGTGAITVVAGREAGKVTVVASTGCGAADPVSLEVSTMDAQGLQQIVELSSPCLGLVYEVAPLAGATTYTWTVPAGWSILTGQGTPRITARAGNGVGNVSVTASNGACTTPSSNLMPNEKLAQNELHFPNVFSPNGDGDNDKWLIRNIENYPENELTILNRWGSEVYRSKSYKQNWTGDKLSEGTYYYVMRVKVCGGEEKVFKGFVMIVR</sequence>
<evidence type="ECO:0000256" key="2">
    <source>
        <dbReference type="ARBA" id="ARBA00022729"/>
    </source>
</evidence>
<keyword evidence="2 3" id="KW-0732">Signal</keyword>
<dbReference type="InterPro" id="IPR021884">
    <property type="entry name" value="Ice-bd_prot"/>
</dbReference>
<dbReference type="InterPro" id="IPR045829">
    <property type="entry name" value="PKD_6"/>
</dbReference>
<dbReference type="Proteomes" id="UP000182491">
    <property type="component" value="Unassembled WGS sequence"/>
</dbReference>
<dbReference type="Pfam" id="PF13585">
    <property type="entry name" value="CHU_C"/>
    <property type="match status" value="1"/>
</dbReference>
<comment type="similarity">
    <text evidence="1">Belongs to the ice-binding protein family.</text>
</comment>
<feature type="domain" description="PKD-like" evidence="5">
    <location>
        <begin position="440"/>
        <end position="520"/>
    </location>
</feature>
<dbReference type="InterPro" id="IPR001434">
    <property type="entry name" value="OmcB-like_DUF11"/>
</dbReference>
<name>A0A1I7I6Z7_9BACT</name>
<accession>A0A1I7I6Z7</accession>
<feature type="signal peptide" evidence="3">
    <location>
        <begin position="1"/>
        <end position="24"/>
    </location>
</feature>
<dbReference type="Gene3D" id="2.60.40.10">
    <property type="entry name" value="Immunoglobulins"/>
    <property type="match status" value="1"/>
</dbReference>
<feature type="domain" description="PKD-like" evidence="5">
    <location>
        <begin position="1223"/>
        <end position="1303"/>
    </location>
</feature>
<reference evidence="7" key="1">
    <citation type="submission" date="2016-10" db="EMBL/GenBank/DDBJ databases">
        <authorList>
            <person name="Varghese N."/>
        </authorList>
    </citation>
    <scope>NUCLEOTIDE SEQUENCE [LARGE SCALE GENOMIC DNA]</scope>
    <source>
        <strain evidence="7">DSM 18820</strain>
    </source>
</reference>
<feature type="domain" description="PKD-like" evidence="5">
    <location>
        <begin position="962"/>
        <end position="1041"/>
    </location>
</feature>
<evidence type="ECO:0000313" key="6">
    <source>
        <dbReference type="EMBL" id="SFU68698.1"/>
    </source>
</evidence>
<dbReference type="EMBL" id="FPCA01000002">
    <property type="protein sequence ID" value="SFU68698.1"/>
    <property type="molecule type" value="Genomic_DNA"/>
</dbReference>
<dbReference type="Pfam" id="PF19408">
    <property type="entry name" value="PKD_6"/>
    <property type="match status" value="14"/>
</dbReference>
<feature type="chain" id="PRO_5010264278" evidence="3">
    <location>
        <begin position="25"/>
        <end position="1649"/>
    </location>
</feature>
<feature type="domain" description="PKD-like" evidence="5">
    <location>
        <begin position="352"/>
        <end position="433"/>
    </location>
</feature>
<feature type="domain" description="PKD-like" evidence="5">
    <location>
        <begin position="1484"/>
        <end position="1552"/>
    </location>
</feature>
<dbReference type="InterPro" id="IPR013783">
    <property type="entry name" value="Ig-like_fold"/>
</dbReference>
<keyword evidence="7" id="KW-1185">Reference proteome</keyword>
<dbReference type="RefSeq" id="WP_082815167.1">
    <property type="nucleotide sequence ID" value="NZ_BMXC01000002.1"/>
</dbReference>
<feature type="domain" description="DUF11" evidence="4">
    <location>
        <begin position="241"/>
        <end position="342"/>
    </location>
</feature>
<dbReference type="STRING" id="388950.GCA_001611675_01574"/>
<feature type="domain" description="PKD-like" evidence="5">
    <location>
        <begin position="527"/>
        <end position="606"/>
    </location>
</feature>
<feature type="domain" description="PKD-like" evidence="5">
    <location>
        <begin position="786"/>
        <end position="866"/>
    </location>
</feature>
<evidence type="ECO:0000259" key="5">
    <source>
        <dbReference type="Pfam" id="PF19408"/>
    </source>
</evidence>
<feature type="domain" description="PKD-like" evidence="5">
    <location>
        <begin position="1048"/>
        <end position="1126"/>
    </location>
</feature>
<evidence type="ECO:0000256" key="3">
    <source>
        <dbReference type="SAM" id="SignalP"/>
    </source>
</evidence>
<feature type="domain" description="PKD-like" evidence="5">
    <location>
        <begin position="1135"/>
        <end position="1215"/>
    </location>
</feature>
<feature type="domain" description="PKD-like" evidence="5">
    <location>
        <begin position="700"/>
        <end position="779"/>
    </location>
</feature>
<feature type="domain" description="PKD-like" evidence="5">
    <location>
        <begin position="872"/>
        <end position="954"/>
    </location>
</feature>
<proteinExistence type="inferred from homology"/>
<evidence type="ECO:0000259" key="4">
    <source>
        <dbReference type="Pfam" id="PF01345"/>
    </source>
</evidence>
<dbReference type="Pfam" id="PF11999">
    <property type="entry name" value="Ice_binding"/>
    <property type="match status" value="1"/>
</dbReference>
<dbReference type="OrthoDB" id="2582440at2"/>
<dbReference type="InterPro" id="IPR026341">
    <property type="entry name" value="T9SS_type_B"/>
</dbReference>
<dbReference type="Pfam" id="PF01345">
    <property type="entry name" value="DUF11"/>
    <property type="match status" value="1"/>
</dbReference>
<dbReference type="NCBIfam" id="TIGR04131">
    <property type="entry name" value="Bac_Flav_CTERM"/>
    <property type="match status" value="1"/>
</dbReference>
<feature type="domain" description="PKD-like" evidence="5">
    <location>
        <begin position="1395"/>
        <end position="1474"/>
    </location>
</feature>
<feature type="domain" description="PKD-like" evidence="5">
    <location>
        <begin position="614"/>
        <end position="692"/>
    </location>
</feature>
<protein>
    <submittedName>
        <fullName evidence="6">Gliding motility-associated C-terminal domain-containing protein</fullName>
    </submittedName>
</protein>
<evidence type="ECO:0000313" key="7">
    <source>
        <dbReference type="Proteomes" id="UP000182491"/>
    </source>
</evidence>
<gene>
    <name evidence="6" type="ORF">SAMN04487941_1968</name>
</gene>
<evidence type="ECO:0000256" key="1">
    <source>
        <dbReference type="ARBA" id="ARBA00005445"/>
    </source>
</evidence>
<feature type="domain" description="PKD-like" evidence="5">
    <location>
        <begin position="1317"/>
        <end position="1387"/>
    </location>
</feature>
<organism evidence="6 7">
    <name type="scientific">Pontibacter akesuensis</name>
    <dbReference type="NCBI Taxonomy" id="388950"/>
    <lineage>
        <taxon>Bacteria</taxon>
        <taxon>Pseudomonadati</taxon>
        <taxon>Bacteroidota</taxon>
        <taxon>Cytophagia</taxon>
        <taxon>Cytophagales</taxon>
        <taxon>Hymenobacteraceae</taxon>
        <taxon>Pontibacter</taxon>
    </lineage>
</organism>